<dbReference type="InterPro" id="IPR046373">
    <property type="entry name" value="Acyl-CoA_Oxase/DH_mid-dom_sf"/>
</dbReference>
<dbReference type="RefSeq" id="WP_101829500.1">
    <property type="nucleotide sequence ID" value="NZ_FZMO01000001.1"/>
</dbReference>
<dbReference type="Pfam" id="PF02770">
    <property type="entry name" value="Acyl-CoA_dh_M"/>
    <property type="match status" value="1"/>
</dbReference>
<organism evidence="10 11">
    <name type="scientific">Frankia canadensis</name>
    <dbReference type="NCBI Taxonomy" id="1836972"/>
    <lineage>
        <taxon>Bacteria</taxon>
        <taxon>Bacillati</taxon>
        <taxon>Actinomycetota</taxon>
        <taxon>Actinomycetes</taxon>
        <taxon>Frankiales</taxon>
        <taxon>Frankiaceae</taxon>
        <taxon>Frankia</taxon>
    </lineage>
</organism>
<dbReference type="GO" id="GO:0016627">
    <property type="term" value="F:oxidoreductase activity, acting on the CH-CH group of donors"/>
    <property type="evidence" value="ECO:0007669"/>
    <property type="project" value="InterPro"/>
</dbReference>
<evidence type="ECO:0000256" key="2">
    <source>
        <dbReference type="ARBA" id="ARBA00009347"/>
    </source>
</evidence>
<feature type="domain" description="Acyl-CoA dehydrogenase/oxidase N-terminal" evidence="9">
    <location>
        <begin position="33"/>
        <end position="119"/>
    </location>
</feature>
<dbReference type="InterPro" id="IPR009100">
    <property type="entry name" value="AcylCoA_DH/oxidase_NM_dom_sf"/>
</dbReference>
<evidence type="ECO:0000256" key="3">
    <source>
        <dbReference type="ARBA" id="ARBA00022630"/>
    </source>
</evidence>
<dbReference type="SUPFAM" id="SSF47203">
    <property type="entry name" value="Acyl-CoA dehydrogenase C-terminal domain-like"/>
    <property type="match status" value="1"/>
</dbReference>
<dbReference type="InterPro" id="IPR052161">
    <property type="entry name" value="Mycobact_Acyl-CoA_DH"/>
</dbReference>
<dbReference type="OrthoDB" id="5179760at2"/>
<dbReference type="InterPro" id="IPR013786">
    <property type="entry name" value="AcylCoA_DH/ox_N"/>
</dbReference>
<evidence type="ECO:0000259" key="9">
    <source>
        <dbReference type="Pfam" id="PF02771"/>
    </source>
</evidence>
<comment type="cofactor">
    <cofactor evidence="1 6">
        <name>FAD</name>
        <dbReference type="ChEBI" id="CHEBI:57692"/>
    </cofactor>
</comment>
<sequence>MDLSLSEKETAFRNELLDWLAANPSGQPSGPGQDEQFEHRRAWQRRLASGGWSAVHWPVEHGGRAASLTESAIFFEEIARAGAPLPANVLGLLLAGPTLMQCGTPEQRDRFLQPIVTGDEIWCQGFSEPEAGSDLASLRTRAVLDGDTWVLNGQKLWTSYARYARWCMCLARSDTDAPKHKGLTYFLLDMKQEGVRVRPLRDITGAAHFNEVFLDNALVPRDLVLGGVGNGWRTALTTLSNERSGLAFFHQVQMRQLLDRLAAVAVARGSFADLRVKDALGELYTRVEALRLTAYRGLATIERHGQPGPESAVTKLMWSATNQQLTQLAVDVLGPDALQEGPGWGYELLRSKGNSIEGGTTEILKSTVAERVLSLPRSR</sequence>
<reference evidence="10 11" key="1">
    <citation type="submission" date="2017-06" db="EMBL/GenBank/DDBJ databases">
        <authorList>
            <person name="Kim H.J."/>
            <person name="Triplett B.A."/>
        </authorList>
    </citation>
    <scope>NUCLEOTIDE SEQUENCE [LARGE SCALE GENOMIC DNA]</scope>
    <source>
        <strain evidence="10">FRACA_ARgP5</strain>
    </source>
</reference>
<keyword evidence="3 6" id="KW-0285">Flavoprotein</keyword>
<evidence type="ECO:0000256" key="4">
    <source>
        <dbReference type="ARBA" id="ARBA00022827"/>
    </source>
</evidence>
<feature type="domain" description="Acyl-CoA dehydrogenase/oxidase C-terminal" evidence="7">
    <location>
        <begin position="229"/>
        <end position="373"/>
    </location>
</feature>
<accession>A0A2I2KI01</accession>
<protein>
    <submittedName>
        <fullName evidence="10">Putative acyl-CoA dehydrogenase FadE17</fullName>
        <ecNumber evidence="10">1.3.99.-</ecNumber>
    </submittedName>
</protein>
<dbReference type="EMBL" id="FZMO01000001">
    <property type="protein sequence ID" value="SNQ45297.1"/>
    <property type="molecule type" value="Genomic_DNA"/>
</dbReference>
<proteinExistence type="inferred from homology"/>
<dbReference type="InterPro" id="IPR009075">
    <property type="entry name" value="AcylCo_DH/oxidase_C"/>
</dbReference>
<dbReference type="InterPro" id="IPR036250">
    <property type="entry name" value="AcylCo_DH-like_C"/>
</dbReference>
<dbReference type="InterPro" id="IPR006091">
    <property type="entry name" value="Acyl-CoA_Oxase/DH_mid-dom"/>
</dbReference>
<dbReference type="FunFam" id="2.40.110.10:FF:000011">
    <property type="entry name" value="Acyl-CoA dehydrogenase FadE34"/>
    <property type="match status" value="1"/>
</dbReference>
<keyword evidence="11" id="KW-1185">Reference proteome</keyword>
<evidence type="ECO:0000313" key="10">
    <source>
        <dbReference type="EMBL" id="SNQ45297.1"/>
    </source>
</evidence>
<dbReference type="GO" id="GO:0005886">
    <property type="term" value="C:plasma membrane"/>
    <property type="evidence" value="ECO:0007669"/>
    <property type="project" value="TreeGrafter"/>
</dbReference>
<keyword evidence="4 6" id="KW-0274">FAD</keyword>
<dbReference type="Pfam" id="PF02771">
    <property type="entry name" value="Acyl-CoA_dh_N"/>
    <property type="match status" value="1"/>
</dbReference>
<evidence type="ECO:0000259" key="7">
    <source>
        <dbReference type="Pfam" id="PF00441"/>
    </source>
</evidence>
<dbReference type="Gene3D" id="2.40.110.10">
    <property type="entry name" value="Butyryl-CoA Dehydrogenase, subunit A, domain 2"/>
    <property type="match status" value="1"/>
</dbReference>
<dbReference type="Pfam" id="PF00441">
    <property type="entry name" value="Acyl-CoA_dh_1"/>
    <property type="match status" value="1"/>
</dbReference>
<evidence type="ECO:0000256" key="5">
    <source>
        <dbReference type="ARBA" id="ARBA00023002"/>
    </source>
</evidence>
<keyword evidence="5 6" id="KW-0560">Oxidoreductase</keyword>
<comment type="similarity">
    <text evidence="2 6">Belongs to the acyl-CoA dehydrogenase family.</text>
</comment>
<evidence type="ECO:0000256" key="1">
    <source>
        <dbReference type="ARBA" id="ARBA00001974"/>
    </source>
</evidence>
<name>A0A2I2KI01_9ACTN</name>
<dbReference type="InterPro" id="IPR037069">
    <property type="entry name" value="AcylCoA_DH/ox_N_sf"/>
</dbReference>
<dbReference type="Gene3D" id="1.10.540.10">
    <property type="entry name" value="Acyl-CoA dehydrogenase/oxidase, N-terminal domain"/>
    <property type="match status" value="1"/>
</dbReference>
<gene>
    <name evidence="10" type="primary">fadE</name>
    <name evidence="10" type="ORF">FRACA_10056</name>
</gene>
<dbReference type="GO" id="GO:0050660">
    <property type="term" value="F:flavin adenine dinucleotide binding"/>
    <property type="evidence" value="ECO:0007669"/>
    <property type="project" value="InterPro"/>
</dbReference>
<dbReference type="Gene3D" id="1.20.140.10">
    <property type="entry name" value="Butyryl-CoA Dehydrogenase, subunit A, domain 3"/>
    <property type="match status" value="1"/>
</dbReference>
<dbReference type="PANTHER" id="PTHR43292">
    <property type="entry name" value="ACYL-COA DEHYDROGENASE"/>
    <property type="match status" value="1"/>
</dbReference>
<evidence type="ECO:0000313" key="11">
    <source>
        <dbReference type="Proteomes" id="UP000234331"/>
    </source>
</evidence>
<feature type="domain" description="Acyl-CoA oxidase/dehydrogenase middle" evidence="8">
    <location>
        <begin position="123"/>
        <end position="216"/>
    </location>
</feature>
<dbReference type="Proteomes" id="UP000234331">
    <property type="component" value="Unassembled WGS sequence"/>
</dbReference>
<evidence type="ECO:0000256" key="6">
    <source>
        <dbReference type="RuleBase" id="RU362125"/>
    </source>
</evidence>
<dbReference type="SUPFAM" id="SSF56645">
    <property type="entry name" value="Acyl-CoA dehydrogenase NM domain-like"/>
    <property type="match status" value="1"/>
</dbReference>
<dbReference type="AlphaFoldDB" id="A0A2I2KI01"/>
<dbReference type="PANTHER" id="PTHR43292:SF4">
    <property type="entry name" value="ACYL-COA DEHYDROGENASE FADE34"/>
    <property type="match status" value="1"/>
</dbReference>
<dbReference type="EC" id="1.3.99.-" evidence="10"/>
<evidence type="ECO:0000259" key="8">
    <source>
        <dbReference type="Pfam" id="PF02770"/>
    </source>
</evidence>